<organism evidence="1 2">
    <name type="scientific">Candidatus Fervidibacter japonicus</name>
    <dbReference type="NCBI Taxonomy" id="2035412"/>
    <lineage>
        <taxon>Bacteria</taxon>
        <taxon>Candidatus Fervidibacterota</taxon>
        <taxon>Candidatus Fervidibacter</taxon>
    </lineage>
</organism>
<evidence type="ECO:0000313" key="1">
    <source>
        <dbReference type="EMBL" id="GBC97973.1"/>
    </source>
</evidence>
<evidence type="ECO:0000313" key="2">
    <source>
        <dbReference type="Proteomes" id="UP000236173"/>
    </source>
</evidence>
<comment type="caution">
    <text evidence="1">The sequence shown here is derived from an EMBL/GenBank/DDBJ whole genome shotgun (WGS) entry which is preliminary data.</text>
</comment>
<name>A0A2H5X9W3_9BACT</name>
<sequence length="49" mass="5485">MSRAVADRQLPLTAVCVFNQDNNTSSAASDERLRRSPQLEGHFRANLKI</sequence>
<dbReference type="Proteomes" id="UP000236173">
    <property type="component" value="Unassembled WGS sequence"/>
</dbReference>
<gene>
    <name evidence="1" type="ORF">HRbin17_00468</name>
</gene>
<protein>
    <submittedName>
        <fullName evidence="1">Uncharacterized protein</fullName>
    </submittedName>
</protein>
<dbReference type="AlphaFoldDB" id="A0A2H5X9W3"/>
<reference evidence="2" key="1">
    <citation type="submission" date="2017-09" db="EMBL/GenBank/DDBJ databases">
        <title>Metaegenomics of thermophilic ammonia-oxidizing enrichment culture.</title>
        <authorList>
            <person name="Kato S."/>
            <person name="Suzuki K."/>
        </authorList>
    </citation>
    <scope>NUCLEOTIDE SEQUENCE [LARGE SCALE GENOMIC DNA]</scope>
</reference>
<dbReference type="EMBL" id="BEHT01000004">
    <property type="protein sequence ID" value="GBC97973.1"/>
    <property type="molecule type" value="Genomic_DNA"/>
</dbReference>
<accession>A0A2H5X9W3</accession>
<proteinExistence type="predicted"/>